<reference evidence="4 5" key="1">
    <citation type="submission" date="2019-07" db="EMBL/GenBank/DDBJ databases">
        <authorList>
            <person name="Kim J."/>
        </authorList>
    </citation>
    <scope>NUCLEOTIDE SEQUENCE [LARGE SCALE GENOMIC DNA]</scope>
    <source>
        <strain evidence="4 5">JC52</strain>
    </source>
</reference>
<organism evidence="4 5">
    <name type="scientific">Paenibacillus cremeus</name>
    <dbReference type="NCBI Taxonomy" id="2163881"/>
    <lineage>
        <taxon>Bacteria</taxon>
        <taxon>Bacillati</taxon>
        <taxon>Bacillota</taxon>
        <taxon>Bacilli</taxon>
        <taxon>Bacillales</taxon>
        <taxon>Paenibacillaceae</taxon>
        <taxon>Paenibacillus</taxon>
    </lineage>
</organism>
<dbReference type="GO" id="GO:0004065">
    <property type="term" value="F:arylsulfatase activity"/>
    <property type="evidence" value="ECO:0007669"/>
    <property type="project" value="TreeGrafter"/>
</dbReference>
<name>A0A559KGU7_9BACL</name>
<comment type="similarity">
    <text evidence="1">Belongs to the sulfatase family.</text>
</comment>
<dbReference type="InterPro" id="IPR050738">
    <property type="entry name" value="Sulfatase"/>
</dbReference>
<dbReference type="EMBL" id="VNJI01000003">
    <property type="protein sequence ID" value="TVY11308.1"/>
    <property type="molecule type" value="Genomic_DNA"/>
</dbReference>
<accession>A0A559KGU7</accession>
<sequence>MKPNVLLITVDDMNYDSPGMAGCSIPGITPNIDRLAAEGMQFVNSHVTIAVCQPSRSVLMTGRYPHRNGALGFEPIAQDVTTLQEQLRAAGYWNGIIGKEDHLAPLEKYCWDSCISTMNKTSGYGRDPKVYYEQTKFSVRQAKEAGKPFFLMVNSHDPHRPFAGSRDELARYGQHTPVRRTIAPEEVDLPGFLPDLPKVREEVAEYFTSVHRADETVGEIMRALKESGEEDHTLVMFLSDNGMAFPFAKTNCYLNSTRTPWVIRWPNHIQPGRVDSKHFISGIDYMPTVLEAAGLPPVEGMDGRSFLPLLTESAEQPERDHVFTMFNRTSGNKDYPMRCMQNVTFGYIWNDWSDQQTVFKNESQDGLTFKAMVEGANENLEIAQRVQLFLYRVREELYDFSTDPDAFHNLIDEPGYADIANDLRRRLFEVMQASDDPRTAAFKREVGF</sequence>
<dbReference type="Pfam" id="PF00884">
    <property type="entry name" value="Sulfatase"/>
    <property type="match status" value="1"/>
</dbReference>
<evidence type="ECO:0000313" key="5">
    <source>
        <dbReference type="Proteomes" id="UP000317036"/>
    </source>
</evidence>
<evidence type="ECO:0000256" key="2">
    <source>
        <dbReference type="ARBA" id="ARBA00022801"/>
    </source>
</evidence>
<dbReference type="RefSeq" id="WP_144843227.1">
    <property type="nucleotide sequence ID" value="NZ_VNJI01000003.1"/>
</dbReference>
<dbReference type="InterPro" id="IPR000917">
    <property type="entry name" value="Sulfatase_N"/>
</dbReference>
<dbReference type="PANTHER" id="PTHR42693">
    <property type="entry name" value="ARYLSULFATASE FAMILY MEMBER"/>
    <property type="match status" value="1"/>
</dbReference>
<evidence type="ECO:0000256" key="1">
    <source>
        <dbReference type="ARBA" id="ARBA00008779"/>
    </source>
</evidence>
<dbReference type="InterPro" id="IPR017850">
    <property type="entry name" value="Alkaline_phosphatase_core_sf"/>
</dbReference>
<keyword evidence="5" id="KW-1185">Reference proteome</keyword>
<dbReference type="Gene3D" id="3.40.720.10">
    <property type="entry name" value="Alkaline Phosphatase, subunit A"/>
    <property type="match status" value="1"/>
</dbReference>
<dbReference type="CDD" id="cd16027">
    <property type="entry name" value="SGSH"/>
    <property type="match status" value="1"/>
</dbReference>
<evidence type="ECO:0000313" key="4">
    <source>
        <dbReference type="EMBL" id="TVY11308.1"/>
    </source>
</evidence>
<proteinExistence type="inferred from homology"/>
<comment type="caution">
    <text evidence="4">The sequence shown here is derived from an EMBL/GenBank/DDBJ whole genome shotgun (WGS) entry which is preliminary data.</text>
</comment>
<protein>
    <submittedName>
        <fullName evidence="4">Sulfatase</fullName>
    </submittedName>
</protein>
<feature type="domain" description="Sulfatase N-terminal" evidence="3">
    <location>
        <begin position="3"/>
        <end position="294"/>
    </location>
</feature>
<dbReference type="Proteomes" id="UP000317036">
    <property type="component" value="Unassembled WGS sequence"/>
</dbReference>
<dbReference type="AlphaFoldDB" id="A0A559KGU7"/>
<dbReference type="PANTHER" id="PTHR42693:SF53">
    <property type="entry name" value="ENDO-4-O-SULFATASE"/>
    <property type="match status" value="1"/>
</dbReference>
<evidence type="ECO:0000259" key="3">
    <source>
        <dbReference type="Pfam" id="PF00884"/>
    </source>
</evidence>
<dbReference type="SUPFAM" id="SSF53649">
    <property type="entry name" value="Alkaline phosphatase-like"/>
    <property type="match status" value="1"/>
</dbReference>
<keyword evidence="2" id="KW-0378">Hydrolase</keyword>
<dbReference type="OrthoDB" id="9762324at2"/>
<gene>
    <name evidence="4" type="ORF">FPZ49_03485</name>
</gene>